<dbReference type="Gene3D" id="1.10.8.60">
    <property type="match status" value="1"/>
</dbReference>
<organism evidence="6 7">
    <name type="scientific">Laspinema palackyanum D2a</name>
    <dbReference type="NCBI Taxonomy" id="2953684"/>
    <lineage>
        <taxon>Bacteria</taxon>
        <taxon>Bacillati</taxon>
        <taxon>Cyanobacteriota</taxon>
        <taxon>Cyanophyceae</taxon>
        <taxon>Oscillatoriophycideae</taxon>
        <taxon>Oscillatoriales</taxon>
        <taxon>Laspinemataceae</taxon>
        <taxon>Laspinema</taxon>
        <taxon>Laspinema palackyanum</taxon>
    </lineage>
</organism>
<evidence type="ECO:0000313" key="6">
    <source>
        <dbReference type="EMBL" id="MCT7970306.1"/>
    </source>
</evidence>
<dbReference type="Gene3D" id="3.40.50.300">
    <property type="entry name" value="P-loop containing nucleotide triphosphate hydrolases"/>
    <property type="match status" value="1"/>
</dbReference>
<dbReference type="SMART" id="SM00382">
    <property type="entry name" value="AAA"/>
    <property type="match status" value="1"/>
</dbReference>
<proteinExistence type="inferred from homology"/>
<evidence type="ECO:0000259" key="5">
    <source>
        <dbReference type="SMART" id="SM00382"/>
    </source>
</evidence>
<dbReference type="Proteomes" id="UP001525890">
    <property type="component" value="Unassembled WGS sequence"/>
</dbReference>
<gene>
    <name evidence="6" type="ORF">NG799_28725</name>
</gene>
<comment type="caution">
    <text evidence="6">The sequence shown here is derived from an EMBL/GenBank/DDBJ whole genome shotgun (WGS) entry which is preliminary data.</text>
</comment>
<comment type="similarity">
    <text evidence="3">Belongs to the AAA ATPase family. Highly divergent.</text>
</comment>
<dbReference type="InterPro" id="IPR003959">
    <property type="entry name" value="ATPase_AAA_core"/>
</dbReference>
<dbReference type="PANTHER" id="PTHR42960:SF1">
    <property type="entry name" value="YCF46 PROTEIN"/>
    <property type="match status" value="1"/>
</dbReference>
<accession>A0ABT2N2K8</accession>
<dbReference type="InterPro" id="IPR003593">
    <property type="entry name" value="AAA+_ATPase"/>
</dbReference>
<dbReference type="RefSeq" id="WP_368009725.1">
    <property type="nucleotide sequence ID" value="NZ_JAMXFF010000087.1"/>
</dbReference>
<dbReference type="InterPro" id="IPR052381">
    <property type="entry name" value="AAA_domain_protein"/>
</dbReference>
<evidence type="ECO:0000256" key="4">
    <source>
        <dbReference type="ARBA" id="ARBA00040480"/>
    </source>
</evidence>
<protein>
    <recommendedName>
        <fullName evidence="4">Uncharacterized AAA domain-containing protein ycf46</fullName>
    </recommendedName>
</protein>
<name>A0ABT2N2K8_9CYAN</name>
<sequence>MIDPNQLKNFAQAGLAALLIKTPSADEELVIHEIVQTLQQKSFFDRALQWDAANQFKTIELNGKTDTEAPLDVSPQAHPVLTFFHHLESKLELNHPTLIIAKDIWRFIESPEARPDFIRLAIDCFYRLKRSHHRLFILDGTGNIPSHFQDLVWLLPNPLPNSGEIRALIDKKMQSLAQSARLAGVEFPISLTSSEWQQLARTCQGLTSEAIEDILQLVALQQFSFTSDALEQVKALKVQRLANSGITFGNPPDVAVRGLSAVQTWADSQLPLLLDPVGRSQYNLQLTKGVLVIGPAGTGKSLFAKTLAQQWNIPLLQLDMGRLMNKHLGGSEANLRGLLEIAEACAPCILWADEIDKQLANSNGENDGGTSARTIAFLLTWLQEHKSDVILVATANRPWNLTAEQLRRFQCFFVDIPDVNARFEIWEALLEKFSISLPTEAVELLAAESESYTGAEINAIVSESATNAWVEGHPGQVDVGALLNKLRCRRPQWGGRNQELLELRNWAAASQTIWANPAPQSSSVTQNSRHIQF</sequence>
<dbReference type="EMBL" id="JAMXFF010000087">
    <property type="protein sequence ID" value="MCT7970306.1"/>
    <property type="molecule type" value="Genomic_DNA"/>
</dbReference>
<reference evidence="6 7" key="1">
    <citation type="journal article" date="2022" name="Front. Microbiol.">
        <title>High genomic differentiation and limited gene flow indicate recent cryptic speciation within the genus Laspinema (cyanobacteria).</title>
        <authorList>
            <person name="Stanojkovic A."/>
            <person name="Skoupy S."/>
            <person name="Skaloud P."/>
            <person name="Dvorak P."/>
        </authorList>
    </citation>
    <scope>NUCLEOTIDE SEQUENCE [LARGE SCALE GENOMIC DNA]</scope>
    <source>
        <strain evidence="6 7">D2a</strain>
    </source>
</reference>
<feature type="domain" description="AAA+ ATPase" evidence="5">
    <location>
        <begin position="286"/>
        <end position="417"/>
    </location>
</feature>
<dbReference type="SUPFAM" id="SSF52540">
    <property type="entry name" value="P-loop containing nucleoside triphosphate hydrolases"/>
    <property type="match status" value="1"/>
</dbReference>
<evidence type="ECO:0000256" key="2">
    <source>
        <dbReference type="ARBA" id="ARBA00022840"/>
    </source>
</evidence>
<evidence type="ECO:0000256" key="1">
    <source>
        <dbReference type="ARBA" id="ARBA00022741"/>
    </source>
</evidence>
<keyword evidence="7" id="KW-1185">Reference proteome</keyword>
<dbReference type="PANTHER" id="PTHR42960">
    <property type="entry name" value="YCF46 PROTEIN"/>
    <property type="match status" value="1"/>
</dbReference>
<keyword evidence="2" id="KW-0067">ATP-binding</keyword>
<dbReference type="InterPro" id="IPR027417">
    <property type="entry name" value="P-loop_NTPase"/>
</dbReference>
<evidence type="ECO:0000256" key="3">
    <source>
        <dbReference type="ARBA" id="ARBA00038088"/>
    </source>
</evidence>
<dbReference type="Pfam" id="PF00004">
    <property type="entry name" value="AAA"/>
    <property type="match status" value="1"/>
</dbReference>
<keyword evidence="1" id="KW-0547">Nucleotide-binding</keyword>
<evidence type="ECO:0000313" key="7">
    <source>
        <dbReference type="Proteomes" id="UP001525890"/>
    </source>
</evidence>